<comment type="caution">
    <text evidence="10">The sequence shown here is derived from an EMBL/GenBank/DDBJ whole genome shotgun (WGS) entry which is preliminary data.</text>
</comment>
<keyword evidence="4 8" id="KW-0418">Kinase</keyword>
<dbReference type="Pfam" id="PF02224">
    <property type="entry name" value="Cytidylate_kin"/>
    <property type="match status" value="1"/>
</dbReference>
<dbReference type="InterPro" id="IPR011994">
    <property type="entry name" value="Cytidylate_kinase_dom"/>
</dbReference>
<proteinExistence type="inferred from homology"/>
<evidence type="ECO:0000259" key="9">
    <source>
        <dbReference type="Pfam" id="PF02224"/>
    </source>
</evidence>
<comment type="subcellular location">
    <subcellularLocation>
        <location evidence="8">Cytoplasm</location>
    </subcellularLocation>
</comment>
<dbReference type="PANTHER" id="PTHR21299:SF2">
    <property type="entry name" value="CYTIDYLATE KINASE"/>
    <property type="match status" value="1"/>
</dbReference>
<organism evidence="10 11">
    <name type="scientific">Peptoniphilus koenoeneniae</name>
    <dbReference type="NCBI Taxonomy" id="507751"/>
    <lineage>
        <taxon>Bacteria</taxon>
        <taxon>Bacillati</taxon>
        <taxon>Bacillota</taxon>
        <taxon>Tissierellia</taxon>
        <taxon>Tissierellales</taxon>
        <taxon>Peptoniphilaceae</taxon>
        <taxon>Peptoniphilus</taxon>
    </lineage>
</organism>
<dbReference type="SUPFAM" id="SSF52540">
    <property type="entry name" value="P-loop containing nucleoside triphosphate hydrolases"/>
    <property type="match status" value="1"/>
</dbReference>
<keyword evidence="5 8" id="KW-0067">ATP-binding</keyword>
<comment type="catalytic activity">
    <reaction evidence="6 8">
        <text>dCMP + ATP = dCDP + ADP</text>
        <dbReference type="Rhea" id="RHEA:25094"/>
        <dbReference type="ChEBI" id="CHEBI:30616"/>
        <dbReference type="ChEBI" id="CHEBI:57566"/>
        <dbReference type="ChEBI" id="CHEBI:58593"/>
        <dbReference type="ChEBI" id="CHEBI:456216"/>
        <dbReference type="EC" id="2.7.4.25"/>
    </reaction>
</comment>
<evidence type="ECO:0000256" key="7">
    <source>
        <dbReference type="ARBA" id="ARBA00048478"/>
    </source>
</evidence>
<dbReference type="PANTHER" id="PTHR21299">
    <property type="entry name" value="CYTIDYLATE KINASE/PANTOATE-BETA-ALANINE LIGASE"/>
    <property type="match status" value="1"/>
</dbReference>
<keyword evidence="11" id="KW-1185">Reference proteome</keyword>
<evidence type="ECO:0000256" key="5">
    <source>
        <dbReference type="ARBA" id="ARBA00022840"/>
    </source>
</evidence>
<dbReference type="HAMAP" id="MF_00238">
    <property type="entry name" value="Cytidyl_kinase_type1"/>
    <property type="match status" value="1"/>
</dbReference>
<comment type="catalytic activity">
    <reaction evidence="7 8">
        <text>CMP + ATP = CDP + ADP</text>
        <dbReference type="Rhea" id="RHEA:11600"/>
        <dbReference type="ChEBI" id="CHEBI:30616"/>
        <dbReference type="ChEBI" id="CHEBI:58069"/>
        <dbReference type="ChEBI" id="CHEBI:60377"/>
        <dbReference type="ChEBI" id="CHEBI:456216"/>
        <dbReference type="EC" id="2.7.4.25"/>
    </reaction>
</comment>
<dbReference type="Gene3D" id="3.40.50.300">
    <property type="entry name" value="P-loop containing nucleotide triphosphate hydrolases"/>
    <property type="match status" value="1"/>
</dbReference>
<dbReference type="CDD" id="cd02020">
    <property type="entry name" value="CMPK"/>
    <property type="match status" value="1"/>
</dbReference>
<evidence type="ECO:0000256" key="1">
    <source>
        <dbReference type="ARBA" id="ARBA00009427"/>
    </source>
</evidence>
<reference evidence="10 11" key="1">
    <citation type="submission" date="2023-07" db="EMBL/GenBank/DDBJ databases">
        <title>Genomic Encyclopedia of Type Strains, Phase IV (KMG-IV): sequencing the most valuable type-strain genomes for metagenomic binning, comparative biology and taxonomic classification.</title>
        <authorList>
            <person name="Goeker M."/>
        </authorList>
    </citation>
    <scope>NUCLEOTIDE SEQUENCE [LARGE SCALE GENOMIC DNA]</scope>
    <source>
        <strain evidence="10 11">DSM 22616</strain>
    </source>
</reference>
<feature type="binding site" evidence="8">
    <location>
        <begin position="8"/>
        <end position="16"/>
    </location>
    <ligand>
        <name>ATP</name>
        <dbReference type="ChEBI" id="CHEBI:30616"/>
    </ligand>
</feature>
<name>A0ABU0ASB9_9FIRM</name>
<evidence type="ECO:0000256" key="3">
    <source>
        <dbReference type="ARBA" id="ARBA00022741"/>
    </source>
</evidence>
<keyword evidence="2 8" id="KW-0808">Transferase</keyword>
<keyword evidence="8" id="KW-0963">Cytoplasm</keyword>
<evidence type="ECO:0000256" key="4">
    <source>
        <dbReference type="ARBA" id="ARBA00022777"/>
    </source>
</evidence>
<dbReference type="EMBL" id="JAUSTN010000001">
    <property type="protein sequence ID" value="MDQ0274166.1"/>
    <property type="molecule type" value="Genomic_DNA"/>
</dbReference>
<dbReference type="InterPro" id="IPR027417">
    <property type="entry name" value="P-loop_NTPase"/>
</dbReference>
<accession>A0ABU0ASB9</accession>
<evidence type="ECO:0000313" key="11">
    <source>
        <dbReference type="Proteomes" id="UP001236559"/>
    </source>
</evidence>
<dbReference type="NCBIfam" id="TIGR00017">
    <property type="entry name" value="cmk"/>
    <property type="match status" value="1"/>
</dbReference>
<evidence type="ECO:0000256" key="6">
    <source>
        <dbReference type="ARBA" id="ARBA00047615"/>
    </source>
</evidence>
<keyword evidence="3 8" id="KW-0547">Nucleotide-binding</keyword>
<dbReference type="RefSeq" id="WP_023056369.1">
    <property type="nucleotide sequence ID" value="NZ_JAUSTN010000001.1"/>
</dbReference>
<protein>
    <recommendedName>
        <fullName evidence="8">Cytidylate kinase</fullName>
        <shortName evidence="8">CK</shortName>
        <ecNumber evidence="8">2.7.4.25</ecNumber>
    </recommendedName>
    <alternativeName>
        <fullName evidence="8">Cytidine monophosphate kinase</fullName>
        <shortName evidence="8">CMP kinase</shortName>
    </alternativeName>
</protein>
<dbReference type="Proteomes" id="UP001236559">
    <property type="component" value="Unassembled WGS sequence"/>
</dbReference>
<evidence type="ECO:0000256" key="2">
    <source>
        <dbReference type="ARBA" id="ARBA00022679"/>
    </source>
</evidence>
<evidence type="ECO:0000256" key="8">
    <source>
        <dbReference type="HAMAP-Rule" id="MF_00238"/>
    </source>
</evidence>
<gene>
    <name evidence="8" type="primary">cmk</name>
    <name evidence="10" type="ORF">J2S72_000162</name>
</gene>
<dbReference type="GO" id="GO:0016301">
    <property type="term" value="F:kinase activity"/>
    <property type="evidence" value="ECO:0007669"/>
    <property type="project" value="UniProtKB-KW"/>
</dbReference>
<dbReference type="InterPro" id="IPR003136">
    <property type="entry name" value="Cytidylate_kin"/>
</dbReference>
<comment type="similarity">
    <text evidence="1 8">Belongs to the cytidylate kinase family. Type 1 subfamily.</text>
</comment>
<sequence>MISIAIDGPAGSGKSTIAKLIAEKLDIEYIDTGAMYRAVALYKKENNLSLDQLIKNLNNINIDYKKGKIFLNEKDISNFIRTEEISKLASEISKNNSVREKLVDIQRNLSKSKSVVMEGRDIGSVVLPNANNKFYVDASPEIRAKRRYEQLKEKGISADLKNIEEDIIKRDKNDKTRKNSPLTLVKDAKYIDTSYMSIENVIDKIIKIVRSNNAL</sequence>
<evidence type="ECO:0000313" key="10">
    <source>
        <dbReference type="EMBL" id="MDQ0274166.1"/>
    </source>
</evidence>
<feature type="domain" description="Cytidylate kinase" evidence="9">
    <location>
        <begin position="4"/>
        <end position="210"/>
    </location>
</feature>
<dbReference type="EC" id="2.7.4.25" evidence="8"/>